<feature type="region of interest" description="Disordered" evidence="1">
    <location>
        <begin position="33"/>
        <end position="150"/>
    </location>
</feature>
<feature type="compositionally biased region" description="Basic and acidic residues" evidence="1">
    <location>
        <begin position="79"/>
        <end position="96"/>
    </location>
</feature>
<evidence type="ECO:0000313" key="2">
    <source>
        <dbReference type="EMBL" id="RCV35434.1"/>
    </source>
</evidence>
<sequence>MARGRNAARHVLPHPLCCCMHPRTRLRPATAIVNAQPGGERGGRADTRRVLGLGRTESPACRHGDSGSRSHHTQPRTSPRPDRTVNRPCDGRELKDSAAASRAAAGGSSGEGKATGLPPIPQLPPVSPVLPLPPVVPGLPPARKSDSKSP</sequence>
<protein>
    <submittedName>
        <fullName evidence="2">Uncharacterized protein</fullName>
    </submittedName>
</protein>
<gene>
    <name evidence="2" type="ORF">SETIT_7G239600v2</name>
</gene>
<proteinExistence type="predicted"/>
<accession>A0A368RZC1</accession>
<dbReference type="AlphaFoldDB" id="A0A368RZC1"/>
<dbReference type="EMBL" id="CM003534">
    <property type="protein sequence ID" value="RCV35434.1"/>
    <property type="molecule type" value="Genomic_DNA"/>
</dbReference>
<name>A0A368RZC1_SETIT</name>
<organism evidence="2">
    <name type="scientific">Setaria italica</name>
    <name type="common">Foxtail millet</name>
    <name type="synonym">Panicum italicum</name>
    <dbReference type="NCBI Taxonomy" id="4555"/>
    <lineage>
        <taxon>Eukaryota</taxon>
        <taxon>Viridiplantae</taxon>
        <taxon>Streptophyta</taxon>
        <taxon>Embryophyta</taxon>
        <taxon>Tracheophyta</taxon>
        <taxon>Spermatophyta</taxon>
        <taxon>Magnoliopsida</taxon>
        <taxon>Liliopsida</taxon>
        <taxon>Poales</taxon>
        <taxon>Poaceae</taxon>
        <taxon>PACMAD clade</taxon>
        <taxon>Panicoideae</taxon>
        <taxon>Panicodae</taxon>
        <taxon>Paniceae</taxon>
        <taxon>Cenchrinae</taxon>
        <taxon>Setaria</taxon>
    </lineage>
</organism>
<reference evidence="2" key="2">
    <citation type="submission" date="2015-07" db="EMBL/GenBank/DDBJ databases">
        <authorList>
            <person name="Noorani M."/>
        </authorList>
    </citation>
    <scope>NUCLEOTIDE SEQUENCE</scope>
    <source>
        <strain evidence="2">Yugu1</strain>
    </source>
</reference>
<reference evidence="2" key="1">
    <citation type="journal article" date="2012" name="Nat. Biotechnol.">
        <title>Reference genome sequence of the model plant Setaria.</title>
        <authorList>
            <person name="Bennetzen J.L."/>
            <person name="Schmutz J."/>
            <person name="Wang H."/>
            <person name="Percifield R."/>
            <person name="Hawkins J."/>
            <person name="Pontaroli A.C."/>
            <person name="Estep M."/>
            <person name="Feng L."/>
            <person name="Vaughn J.N."/>
            <person name="Grimwood J."/>
            <person name="Jenkins J."/>
            <person name="Barry K."/>
            <person name="Lindquist E."/>
            <person name="Hellsten U."/>
            <person name="Deshpande S."/>
            <person name="Wang X."/>
            <person name="Wu X."/>
            <person name="Mitros T."/>
            <person name="Triplett J."/>
            <person name="Yang X."/>
            <person name="Ye C.Y."/>
            <person name="Mauro-Herrera M."/>
            <person name="Wang L."/>
            <person name="Li P."/>
            <person name="Sharma M."/>
            <person name="Sharma R."/>
            <person name="Ronald P.C."/>
            <person name="Panaud O."/>
            <person name="Kellogg E.A."/>
            <person name="Brutnell T.P."/>
            <person name="Doust A.N."/>
            <person name="Tuskan G.A."/>
            <person name="Rokhsar D."/>
            <person name="Devos K.M."/>
        </authorList>
    </citation>
    <scope>NUCLEOTIDE SEQUENCE [LARGE SCALE GENOMIC DNA]</scope>
    <source>
        <strain evidence="2">Yugu1</strain>
    </source>
</reference>
<feature type="compositionally biased region" description="Pro residues" evidence="1">
    <location>
        <begin position="118"/>
        <end position="140"/>
    </location>
</feature>
<evidence type="ECO:0000256" key="1">
    <source>
        <dbReference type="SAM" id="MobiDB-lite"/>
    </source>
</evidence>
<feature type="compositionally biased region" description="Low complexity" evidence="1">
    <location>
        <begin position="97"/>
        <end position="114"/>
    </location>
</feature>